<accession>A0AAV4P9N2</accession>
<evidence type="ECO:0000313" key="2">
    <source>
        <dbReference type="Proteomes" id="UP001054945"/>
    </source>
</evidence>
<dbReference type="EMBL" id="BPLR01004238">
    <property type="protein sequence ID" value="GIX93334.1"/>
    <property type="molecule type" value="Genomic_DNA"/>
</dbReference>
<keyword evidence="2" id="KW-1185">Reference proteome</keyword>
<evidence type="ECO:0000313" key="1">
    <source>
        <dbReference type="EMBL" id="GIX93334.1"/>
    </source>
</evidence>
<proteinExistence type="predicted"/>
<organism evidence="1 2">
    <name type="scientific">Caerostris extrusa</name>
    <name type="common">Bark spider</name>
    <name type="synonym">Caerostris bankana</name>
    <dbReference type="NCBI Taxonomy" id="172846"/>
    <lineage>
        <taxon>Eukaryota</taxon>
        <taxon>Metazoa</taxon>
        <taxon>Ecdysozoa</taxon>
        <taxon>Arthropoda</taxon>
        <taxon>Chelicerata</taxon>
        <taxon>Arachnida</taxon>
        <taxon>Araneae</taxon>
        <taxon>Araneomorphae</taxon>
        <taxon>Entelegynae</taxon>
        <taxon>Araneoidea</taxon>
        <taxon>Araneidae</taxon>
        <taxon>Caerostris</taxon>
    </lineage>
</organism>
<gene>
    <name evidence="1" type="ORF">CEXT_14331</name>
</gene>
<sequence>MAVLSTPLIARVLRSTFRRVYREPTLTASFTLTASGQYYKILAKMAADQAILRIIISRSPHRSPIFQSLLKKRDKLRQKMKMSNDPSHRSSLSKVNAEIRRTKVLLKRGRWDEICKFIDGRTPNTKI</sequence>
<dbReference type="Proteomes" id="UP001054945">
    <property type="component" value="Unassembled WGS sequence"/>
</dbReference>
<protein>
    <submittedName>
        <fullName evidence="1">Uncharacterized protein</fullName>
    </submittedName>
</protein>
<reference evidence="1 2" key="1">
    <citation type="submission" date="2021-06" db="EMBL/GenBank/DDBJ databases">
        <title>Caerostris extrusa draft genome.</title>
        <authorList>
            <person name="Kono N."/>
            <person name="Arakawa K."/>
        </authorList>
    </citation>
    <scope>NUCLEOTIDE SEQUENCE [LARGE SCALE GENOMIC DNA]</scope>
</reference>
<comment type="caution">
    <text evidence="1">The sequence shown here is derived from an EMBL/GenBank/DDBJ whole genome shotgun (WGS) entry which is preliminary data.</text>
</comment>
<name>A0AAV4P9N2_CAEEX</name>
<dbReference type="AlphaFoldDB" id="A0AAV4P9N2"/>